<keyword evidence="2" id="KW-1185">Reference proteome</keyword>
<reference evidence="1" key="1">
    <citation type="submission" date="2021-02" db="EMBL/GenBank/DDBJ databases">
        <authorList>
            <person name="Nowell W R."/>
        </authorList>
    </citation>
    <scope>NUCLEOTIDE SEQUENCE</scope>
    <source>
        <strain evidence="1">Ploen Becks lab</strain>
    </source>
</reference>
<dbReference type="OrthoDB" id="10167453at2759"/>
<dbReference type="AlphaFoldDB" id="A0A813XJN0"/>
<gene>
    <name evidence="1" type="ORF">OXX778_LOCUS9957</name>
</gene>
<evidence type="ECO:0000313" key="1">
    <source>
        <dbReference type="EMBL" id="CAF0871560.1"/>
    </source>
</evidence>
<dbReference type="EMBL" id="CAJNOC010001523">
    <property type="protein sequence ID" value="CAF0871560.1"/>
    <property type="molecule type" value="Genomic_DNA"/>
</dbReference>
<organism evidence="1 2">
    <name type="scientific">Brachionus calyciflorus</name>
    <dbReference type="NCBI Taxonomy" id="104777"/>
    <lineage>
        <taxon>Eukaryota</taxon>
        <taxon>Metazoa</taxon>
        <taxon>Spiralia</taxon>
        <taxon>Gnathifera</taxon>
        <taxon>Rotifera</taxon>
        <taxon>Eurotatoria</taxon>
        <taxon>Monogononta</taxon>
        <taxon>Pseudotrocha</taxon>
        <taxon>Ploima</taxon>
        <taxon>Brachionidae</taxon>
        <taxon>Brachionus</taxon>
    </lineage>
</organism>
<evidence type="ECO:0000313" key="2">
    <source>
        <dbReference type="Proteomes" id="UP000663879"/>
    </source>
</evidence>
<accession>A0A813XJN0</accession>
<comment type="caution">
    <text evidence="1">The sequence shown here is derived from an EMBL/GenBank/DDBJ whole genome shotgun (WGS) entry which is preliminary data.</text>
</comment>
<name>A0A813XJN0_9BILA</name>
<sequence length="129" mass="14728">MLQQIQLISDASIYQLTQDINNFELQSDFYENSEATNDITSQETTNDGRITLSIKRGYWSHGFCFICKRKTGSKPMKVLPIEVEIYIKRQILIPVGARSCSDHLSENNYVKDELLVTIPFVDESIGMTS</sequence>
<dbReference type="Proteomes" id="UP000663879">
    <property type="component" value="Unassembled WGS sequence"/>
</dbReference>
<protein>
    <submittedName>
        <fullName evidence="1">Uncharacterized protein</fullName>
    </submittedName>
</protein>
<proteinExistence type="predicted"/>